<sequence>MIGNEICEIHNEEDVIFSQTVKRTSTLIMVLMTGSTIPTPGCYIFTPASYISDTKNTPTNESLEHDFNEYLKPGKAKKTPGSMSNSQA</sequence>
<dbReference type="EMBL" id="CP077079">
    <property type="protein sequence ID" value="QXH70138.1"/>
    <property type="molecule type" value="Genomic_DNA"/>
</dbReference>
<dbReference type="Proteomes" id="UP000886848">
    <property type="component" value="Chromosome"/>
</dbReference>
<gene>
    <name evidence="1" type="ORF">KSS96_13120</name>
</gene>
<name>A0ABX8P8M1_9PSED</name>
<accession>A0ABX8P8M1</accession>
<protein>
    <submittedName>
        <fullName evidence="1">Uncharacterized protein</fullName>
    </submittedName>
</protein>
<keyword evidence="2" id="KW-1185">Reference proteome</keyword>
<reference evidence="1" key="1">
    <citation type="journal article" date="2021" name="Microorganisms">
        <title>The Ever-Expanding Pseudomonas Genus: Description of 43 New Species and Partition of the Pseudomonas putida Group.</title>
        <authorList>
            <person name="Girard L."/>
            <person name="Lood C."/>
            <person name="Hofte M."/>
            <person name="Vandamme P."/>
            <person name="Rokni-Zadeh H."/>
            <person name="van Noort V."/>
            <person name="Lavigne R."/>
            <person name="De Mot R."/>
        </authorList>
    </citation>
    <scope>NUCLEOTIDE SEQUENCE</scope>
    <source>
        <strain evidence="1">SWRI132</strain>
    </source>
</reference>
<dbReference type="RefSeq" id="WP_217856510.1">
    <property type="nucleotide sequence ID" value="NZ_CP077079.1"/>
</dbReference>
<organism evidence="1 2">
    <name type="scientific">Pseudomonas asgharzadehiana</name>
    <dbReference type="NCBI Taxonomy" id="2842349"/>
    <lineage>
        <taxon>Bacteria</taxon>
        <taxon>Pseudomonadati</taxon>
        <taxon>Pseudomonadota</taxon>
        <taxon>Gammaproteobacteria</taxon>
        <taxon>Pseudomonadales</taxon>
        <taxon>Pseudomonadaceae</taxon>
        <taxon>Pseudomonas</taxon>
    </lineage>
</organism>
<evidence type="ECO:0000313" key="1">
    <source>
        <dbReference type="EMBL" id="QXH70138.1"/>
    </source>
</evidence>
<proteinExistence type="predicted"/>
<evidence type="ECO:0000313" key="2">
    <source>
        <dbReference type="Proteomes" id="UP000886848"/>
    </source>
</evidence>